<keyword evidence="2" id="KW-0997">Cell inner membrane</keyword>
<gene>
    <name evidence="6" type="ORF">LPB144_02075</name>
</gene>
<dbReference type="EMBL" id="CP018153">
    <property type="protein sequence ID" value="APG59269.1"/>
    <property type="molecule type" value="Genomic_DNA"/>
</dbReference>
<reference evidence="6 7" key="1">
    <citation type="submission" date="2016-11" db="EMBL/GenBank/DDBJ databases">
        <title>Gramella sp. LPB0144 isolated from marine environment.</title>
        <authorList>
            <person name="Kim E."/>
            <person name="Yi H."/>
        </authorList>
    </citation>
    <scope>NUCLEOTIDE SEQUENCE [LARGE SCALE GENOMIC DNA]</scope>
    <source>
        <strain evidence="6 7">LPB0144</strain>
    </source>
</reference>
<evidence type="ECO:0000256" key="2">
    <source>
        <dbReference type="ARBA" id="ARBA00022519"/>
    </source>
</evidence>
<protein>
    <recommendedName>
        <fullName evidence="8">4-alpha-L-fucosyltransferase</fullName>
    </recommendedName>
</protein>
<dbReference type="InterPro" id="IPR009993">
    <property type="entry name" value="WecF"/>
</dbReference>
<evidence type="ECO:0000313" key="6">
    <source>
        <dbReference type="EMBL" id="APG59269.1"/>
    </source>
</evidence>
<evidence type="ECO:0000256" key="5">
    <source>
        <dbReference type="ARBA" id="ARBA00023136"/>
    </source>
</evidence>
<dbReference type="OrthoDB" id="1083028at2"/>
<dbReference type="RefSeq" id="WP_072551925.1">
    <property type="nucleotide sequence ID" value="NZ_CP018153.1"/>
</dbReference>
<keyword evidence="4" id="KW-0808">Transferase</keyword>
<keyword evidence="3" id="KW-0328">Glycosyltransferase</keyword>
<dbReference type="GO" id="GO:0009246">
    <property type="term" value="P:enterobacterial common antigen biosynthetic process"/>
    <property type="evidence" value="ECO:0007669"/>
    <property type="project" value="InterPro"/>
</dbReference>
<keyword evidence="1" id="KW-1003">Cell membrane</keyword>
<evidence type="ECO:0000256" key="3">
    <source>
        <dbReference type="ARBA" id="ARBA00022676"/>
    </source>
</evidence>
<dbReference type="AlphaFoldDB" id="A0A1L3J2B6"/>
<keyword evidence="7" id="KW-1185">Reference proteome</keyword>
<evidence type="ECO:0000256" key="1">
    <source>
        <dbReference type="ARBA" id="ARBA00022475"/>
    </source>
</evidence>
<dbReference type="GO" id="GO:0008417">
    <property type="term" value="F:fucosyltransferase activity"/>
    <property type="evidence" value="ECO:0007669"/>
    <property type="project" value="InterPro"/>
</dbReference>
<evidence type="ECO:0000313" key="7">
    <source>
        <dbReference type="Proteomes" id="UP000182510"/>
    </source>
</evidence>
<keyword evidence="5" id="KW-0472">Membrane</keyword>
<accession>A0A1L3J2B6</accession>
<name>A0A1L3J2B6_9FLAO</name>
<dbReference type="KEGG" id="grl:LPB144_02075"/>
<evidence type="ECO:0000256" key="4">
    <source>
        <dbReference type="ARBA" id="ARBA00022679"/>
    </source>
</evidence>
<proteinExistence type="predicted"/>
<dbReference type="Pfam" id="PF07429">
    <property type="entry name" value="Glyco_transf_56"/>
    <property type="match status" value="1"/>
</dbReference>
<dbReference type="Proteomes" id="UP000182510">
    <property type="component" value="Chromosome"/>
</dbReference>
<sequence>MNLHVFIDAPFYVDHFLERCARLKIEGQYYTSLVPFKDVKHIKNVRNIDFLSIRQLIQFIKENEVNKIYIHYLDDNAIDLLFQLPKNLEIYWFFWGNDGYKHPELKKEIFLPLTNELVNKINPRTGLKKILDFFRNIVLKKKLNKAIQLIDYCCIQVKGDFNLIQMQQPDCKMKHLYFAYRGAIVNEKEDLKFNNLQKGKYRILLGNSANPSNNHIDALELLKQYELYIDEIICPLSYSGSKKYIDEVINKGIEFFGNNFKPLLSFLPVEEYQNLLDSIDIGVFYHSRQQAYSNTLILLQKKKKIFMNPKSTLYQMYRDWEIENVFTDFEKMIEFEVAENNNLVKNLGEKQIDEWYKNVLNV</sequence>
<dbReference type="STRING" id="1913577.LPB144_02075"/>
<evidence type="ECO:0008006" key="8">
    <source>
        <dbReference type="Google" id="ProtNLM"/>
    </source>
</evidence>
<organism evidence="6 7">
    <name type="scientific">Christiangramia salexigens</name>
    <dbReference type="NCBI Taxonomy" id="1913577"/>
    <lineage>
        <taxon>Bacteria</taxon>
        <taxon>Pseudomonadati</taxon>
        <taxon>Bacteroidota</taxon>
        <taxon>Flavobacteriia</taxon>
        <taxon>Flavobacteriales</taxon>
        <taxon>Flavobacteriaceae</taxon>
        <taxon>Christiangramia</taxon>
    </lineage>
</organism>